<feature type="domain" description="3-dehydroquinate synthase C-terminal" evidence="8">
    <location>
        <begin position="171"/>
        <end position="313"/>
    </location>
</feature>
<dbReference type="SUPFAM" id="SSF56796">
    <property type="entry name" value="Dehydroquinate synthase-like"/>
    <property type="match status" value="1"/>
</dbReference>
<sequence length="350" mass="38013">MRCRVDRSFTLGLRRTRVRSFDSGSIDPDNLPSSRAALWVCDEATRQFLPSGADPVLVLSRGEAAKNWDSVLKIIDAALSVPLGRDDLVIALGGGVVCDTAAFAASIYMRGCGLVLIPSTLLSMIDASLGGKTGIDYGTYKNIIGSFYPAGEILIYPFLLKSLPESEYLSGLAEVLKHALLEDSDLFSDLSARKSDVLSRDVRVLNDLIPRSLAVKGRIVEADPTEEGIRAQLNLGHTFGHALESLLGLGVLPHGHAVAWGIARAMEAGVSLGATDPDYAAEVKKFFTSYGYDLGYRIPDLGVYLDVLERDKKRKNGEVHFVLQHRRGDTFFTPLSEELLKQVLAPFSDG</sequence>
<keyword evidence="5" id="KW-0456">Lyase</keyword>
<evidence type="ECO:0000313" key="9">
    <source>
        <dbReference type="EMBL" id="ORC34426.1"/>
    </source>
</evidence>
<reference evidence="9 10" key="1">
    <citation type="submission" date="2017-03" db="EMBL/GenBank/DDBJ databases">
        <title>Draft Genome sequence of Marispirochaeta sp. strain JC444.</title>
        <authorList>
            <person name="Shivani Y."/>
            <person name="Subhash Y."/>
            <person name="Sasikala C."/>
            <person name="Ramana C."/>
        </authorList>
    </citation>
    <scope>NUCLEOTIDE SEQUENCE [LARGE SCALE GENOMIC DNA]</scope>
    <source>
        <strain evidence="9 10">JC444</strain>
    </source>
</reference>
<dbReference type="InterPro" id="IPR030960">
    <property type="entry name" value="DHQS/DOIS_N"/>
</dbReference>
<evidence type="ECO:0000256" key="2">
    <source>
        <dbReference type="ARBA" id="ARBA00001941"/>
    </source>
</evidence>
<keyword evidence="3" id="KW-0479">Metal-binding</keyword>
<dbReference type="Gene3D" id="3.40.50.1970">
    <property type="match status" value="1"/>
</dbReference>
<protein>
    <submittedName>
        <fullName evidence="9">Uncharacterized protein</fullName>
    </submittedName>
</protein>
<dbReference type="PANTHER" id="PTHR43622">
    <property type="entry name" value="3-DEHYDROQUINATE SYNTHASE"/>
    <property type="match status" value="1"/>
</dbReference>
<feature type="domain" description="3-dehydroquinate synthase N-terminal" evidence="7">
    <location>
        <begin position="57"/>
        <end position="168"/>
    </location>
</feature>
<dbReference type="STRING" id="1963862.B4O97_12330"/>
<dbReference type="Pfam" id="PF24621">
    <property type="entry name" value="DHQS_C"/>
    <property type="match status" value="1"/>
</dbReference>
<accession>A0A1Y1RW73</accession>
<evidence type="ECO:0000259" key="8">
    <source>
        <dbReference type="Pfam" id="PF24621"/>
    </source>
</evidence>
<keyword evidence="10" id="KW-1185">Reference proteome</keyword>
<organism evidence="9 10">
    <name type="scientific">Marispirochaeta aestuarii</name>
    <dbReference type="NCBI Taxonomy" id="1963862"/>
    <lineage>
        <taxon>Bacteria</taxon>
        <taxon>Pseudomonadati</taxon>
        <taxon>Spirochaetota</taxon>
        <taxon>Spirochaetia</taxon>
        <taxon>Spirochaetales</taxon>
        <taxon>Spirochaetaceae</taxon>
        <taxon>Marispirochaeta</taxon>
    </lineage>
</organism>
<dbReference type="EMBL" id="MWQY01000013">
    <property type="protein sequence ID" value="ORC34426.1"/>
    <property type="molecule type" value="Genomic_DNA"/>
</dbReference>
<dbReference type="InterPro" id="IPR056179">
    <property type="entry name" value="DHQS_C"/>
</dbReference>
<dbReference type="PANTHER" id="PTHR43622:SF1">
    <property type="entry name" value="3-DEHYDROQUINATE SYNTHASE"/>
    <property type="match status" value="1"/>
</dbReference>
<dbReference type="Pfam" id="PF01761">
    <property type="entry name" value="DHQ_synthase"/>
    <property type="match status" value="1"/>
</dbReference>
<evidence type="ECO:0000256" key="5">
    <source>
        <dbReference type="ARBA" id="ARBA00023239"/>
    </source>
</evidence>
<comment type="caution">
    <text evidence="9">The sequence shown here is derived from an EMBL/GenBank/DDBJ whole genome shotgun (WGS) entry which is preliminary data.</text>
</comment>
<gene>
    <name evidence="9" type="ORF">B4O97_12330</name>
</gene>
<evidence type="ECO:0000259" key="7">
    <source>
        <dbReference type="Pfam" id="PF01761"/>
    </source>
</evidence>
<keyword evidence="6" id="KW-0170">Cobalt</keyword>
<comment type="cofactor">
    <cofactor evidence="2">
        <name>Co(2+)</name>
        <dbReference type="ChEBI" id="CHEBI:48828"/>
    </cofactor>
</comment>
<evidence type="ECO:0000256" key="4">
    <source>
        <dbReference type="ARBA" id="ARBA00023027"/>
    </source>
</evidence>
<dbReference type="Gene3D" id="1.20.1090.10">
    <property type="entry name" value="Dehydroquinate synthase-like - alpha domain"/>
    <property type="match status" value="1"/>
</dbReference>
<dbReference type="PIRSF" id="PIRSF001455">
    <property type="entry name" value="DHQ_synth"/>
    <property type="match status" value="1"/>
</dbReference>
<evidence type="ECO:0000256" key="6">
    <source>
        <dbReference type="ARBA" id="ARBA00023285"/>
    </source>
</evidence>
<evidence type="ECO:0000313" key="10">
    <source>
        <dbReference type="Proteomes" id="UP000192343"/>
    </source>
</evidence>
<dbReference type="AlphaFoldDB" id="A0A1Y1RW73"/>
<dbReference type="CDD" id="cd08195">
    <property type="entry name" value="DHQS"/>
    <property type="match status" value="1"/>
</dbReference>
<dbReference type="GO" id="GO:0009073">
    <property type="term" value="P:aromatic amino acid family biosynthetic process"/>
    <property type="evidence" value="ECO:0007669"/>
    <property type="project" value="InterPro"/>
</dbReference>
<dbReference type="InterPro" id="IPR030963">
    <property type="entry name" value="DHQ_synth_fam"/>
</dbReference>
<proteinExistence type="predicted"/>
<name>A0A1Y1RW73_9SPIO</name>
<dbReference type="InterPro" id="IPR050071">
    <property type="entry name" value="Dehydroquinate_synthase"/>
</dbReference>
<dbReference type="GO" id="GO:0003856">
    <property type="term" value="F:3-dehydroquinate synthase activity"/>
    <property type="evidence" value="ECO:0007669"/>
    <property type="project" value="TreeGrafter"/>
</dbReference>
<evidence type="ECO:0000256" key="1">
    <source>
        <dbReference type="ARBA" id="ARBA00001911"/>
    </source>
</evidence>
<comment type="cofactor">
    <cofactor evidence="1">
        <name>NAD(+)</name>
        <dbReference type="ChEBI" id="CHEBI:57540"/>
    </cofactor>
</comment>
<dbReference type="GO" id="GO:0046872">
    <property type="term" value="F:metal ion binding"/>
    <property type="evidence" value="ECO:0007669"/>
    <property type="project" value="UniProtKB-KW"/>
</dbReference>
<keyword evidence="4" id="KW-0520">NAD</keyword>
<evidence type="ECO:0000256" key="3">
    <source>
        <dbReference type="ARBA" id="ARBA00022723"/>
    </source>
</evidence>
<dbReference type="Proteomes" id="UP000192343">
    <property type="component" value="Unassembled WGS sequence"/>
</dbReference>